<dbReference type="AlphaFoldDB" id="M2Q430"/>
<dbReference type="RefSeq" id="WP_004802209.1">
    <property type="nucleotide sequence ID" value="NZ_AUGJ01000008.1"/>
</dbReference>
<evidence type="ECO:0000313" key="3">
    <source>
        <dbReference type="Proteomes" id="UP000011758"/>
    </source>
</evidence>
<keyword evidence="1" id="KW-1133">Transmembrane helix</keyword>
<gene>
    <name evidence="2" type="ORF">HMPREF9943_00769</name>
</gene>
<dbReference type="Proteomes" id="UP000011758">
    <property type="component" value="Unassembled WGS sequence"/>
</dbReference>
<keyword evidence="1" id="KW-0812">Transmembrane</keyword>
<organism evidence="2 3">
    <name type="scientific">Eggerthia catenaformis OT 569 = DSM 20559</name>
    <dbReference type="NCBI Taxonomy" id="999415"/>
    <lineage>
        <taxon>Bacteria</taxon>
        <taxon>Bacillati</taxon>
        <taxon>Bacillota</taxon>
        <taxon>Erysipelotrichia</taxon>
        <taxon>Erysipelotrichales</taxon>
        <taxon>Coprobacillaceae</taxon>
        <taxon>Eggerthia</taxon>
    </lineage>
</organism>
<protein>
    <submittedName>
        <fullName evidence="2">Uncharacterized protein</fullName>
    </submittedName>
</protein>
<comment type="caution">
    <text evidence="2">The sequence shown here is derived from an EMBL/GenBank/DDBJ whole genome shotgun (WGS) entry which is preliminary data.</text>
</comment>
<keyword evidence="3" id="KW-1185">Reference proteome</keyword>
<keyword evidence="1" id="KW-0472">Membrane</keyword>
<dbReference type="OrthoDB" id="1654355at2"/>
<dbReference type="EMBL" id="AGEJ01000012">
    <property type="protein sequence ID" value="EMD16991.1"/>
    <property type="molecule type" value="Genomic_DNA"/>
</dbReference>
<evidence type="ECO:0000313" key="2">
    <source>
        <dbReference type="EMBL" id="EMD16991.1"/>
    </source>
</evidence>
<name>M2Q430_9FIRM</name>
<feature type="transmembrane region" description="Helical" evidence="1">
    <location>
        <begin position="12"/>
        <end position="33"/>
    </location>
</feature>
<dbReference type="BioCyc" id="ECAT999415-HMP:GTTI-791-MONOMER"/>
<accession>M2Q430</accession>
<evidence type="ECO:0000256" key="1">
    <source>
        <dbReference type="SAM" id="Phobius"/>
    </source>
</evidence>
<reference evidence="2 3" key="1">
    <citation type="submission" date="2013-02" db="EMBL/GenBank/DDBJ databases">
        <title>The Genome Sequence of Lactobacillus catenaformis F0143.</title>
        <authorList>
            <consortium name="The Broad Institute Genome Sequencing Platform"/>
            <person name="Earl A."/>
            <person name="Ward D."/>
            <person name="Feldgarden M."/>
            <person name="Gevers D."/>
            <person name="Izard J."/>
            <person name="Blanton J.M."/>
            <person name="Mathney J."/>
            <person name="Dewhirst F.E."/>
            <person name="Young S.K."/>
            <person name="Zeng Q."/>
            <person name="Gargeya S."/>
            <person name="Fitzgerald M."/>
            <person name="Haas B."/>
            <person name="Abouelleil A."/>
            <person name="Alvarado L."/>
            <person name="Arachchi H.M."/>
            <person name="Berlin A."/>
            <person name="Chapman S.B."/>
            <person name="Gearin G."/>
            <person name="Goldberg J."/>
            <person name="Griggs A."/>
            <person name="Gujja S."/>
            <person name="Hansen M."/>
            <person name="Heiman D."/>
            <person name="Howarth C."/>
            <person name="Larimer J."/>
            <person name="Lui A."/>
            <person name="MacDonald P.J.P."/>
            <person name="McCowen C."/>
            <person name="Montmayeur A."/>
            <person name="Murphy C."/>
            <person name="Neiman D."/>
            <person name="Pearson M."/>
            <person name="Priest M."/>
            <person name="Roberts A."/>
            <person name="Saif S."/>
            <person name="Shea T."/>
            <person name="Sisk P."/>
            <person name="Stolte C."/>
            <person name="Sykes S."/>
            <person name="Wortman J."/>
            <person name="Nusbaum C."/>
            <person name="Birren B."/>
        </authorList>
    </citation>
    <scope>NUCLEOTIDE SEQUENCE [LARGE SCALE GENOMIC DNA]</scope>
    <source>
        <strain evidence="2 3">OT 569</strain>
    </source>
</reference>
<sequence>MLNNKGSSLVESLFAFMIYTTVLVLFISLITVLNHSVTKINRHHLKGQQKELEIIENGRDEELKIKEVLR</sequence>
<proteinExistence type="predicted"/>
<dbReference type="STRING" id="999415.HMPREF9943_00769"/>